<evidence type="ECO:0000313" key="1">
    <source>
        <dbReference type="EMBL" id="VFS55988.1"/>
    </source>
</evidence>
<dbReference type="EMBL" id="CAADJE010000002">
    <property type="protein sequence ID" value="VFS55988.1"/>
    <property type="molecule type" value="Genomic_DNA"/>
</dbReference>
<dbReference type="Pfam" id="PF00267">
    <property type="entry name" value="Porin_1"/>
    <property type="match status" value="1"/>
</dbReference>
<accession>A0A485A8C1</accession>
<dbReference type="GO" id="GO:0015288">
    <property type="term" value="F:porin activity"/>
    <property type="evidence" value="ECO:0007669"/>
    <property type="project" value="InterPro"/>
</dbReference>
<dbReference type="Gene3D" id="2.40.160.10">
    <property type="entry name" value="Porin"/>
    <property type="match status" value="1"/>
</dbReference>
<sequence length="37" mass="4151">MNVYAAYKFNLLDDNSYTETAKVATDDQAAVGIVYQF</sequence>
<dbReference type="AlphaFoldDB" id="A0A485A8C1"/>
<dbReference type="GO" id="GO:0034220">
    <property type="term" value="P:monoatomic ion transmembrane transport"/>
    <property type="evidence" value="ECO:0007669"/>
    <property type="project" value="InterPro"/>
</dbReference>
<evidence type="ECO:0000313" key="2">
    <source>
        <dbReference type="Proteomes" id="UP000345637"/>
    </source>
</evidence>
<name>A0A485A8C1_RAOPL</name>
<dbReference type="Proteomes" id="UP000345637">
    <property type="component" value="Unassembled WGS sequence"/>
</dbReference>
<gene>
    <name evidence="1" type="primary">ompF_1</name>
    <name evidence="1" type="ORF">NCTC12998_00218</name>
</gene>
<reference evidence="1 2" key="1">
    <citation type="submission" date="2019-03" db="EMBL/GenBank/DDBJ databases">
        <authorList>
            <consortium name="Pathogen Informatics"/>
        </authorList>
    </citation>
    <scope>NUCLEOTIDE SEQUENCE [LARGE SCALE GENOMIC DNA]</scope>
    <source>
        <strain evidence="1 2">NCTC12998</strain>
    </source>
</reference>
<dbReference type="InterPro" id="IPR023614">
    <property type="entry name" value="Porin_dom_sf"/>
</dbReference>
<organism evidence="1 2">
    <name type="scientific">Raoultella planticola</name>
    <name type="common">Klebsiella planticola</name>
    <dbReference type="NCBI Taxonomy" id="575"/>
    <lineage>
        <taxon>Bacteria</taxon>
        <taxon>Pseudomonadati</taxon>
        <taxon>Pseudomonadota</taxon>
        <taxon>Gammaproteobacteria</taxon>
        <taxon>Enterobacterales</taxon>
        <taxon>Enterobacteriaceae</taxon>
        <taxon>Klebsiella/Raoultella group</taxon>
        <taxon>Raoultella</taxon>
    </lineage>
</organism>
<dbReference type="SUPFAM" id="SSF56935">
    <property type="entry name" value="Porins"/>
    <property type="match status" value="1"/>
</dbReference>
<dbReference type="GO" id="GO:0009279">
    <property type="term" value="C:cell outer membrane"/>
    <property type="evidence" value="ECO:0007669"/>
    <property type="project" value="InterPro"/>
</dbReference>
<proteinExistence type="predicted"/>
<protein>
    <submittedName>
        <fullName evidence="1">Porin OmpF</fullName>
    </submittedName>
</protein>
<dbReference type="InterPro" id="IPR001702">
    <property type="entry name" value="Porin_Gram-ve"/>
</dbReference>